<gene>
    <name evidence="2" type="ORF">EJ02DRAFT_449619</name>
</gene>
<feature type="chain" id="PRO_5025479041" evidence="1">
    <location>
        <begin position="22"/>
        <end position="191"/>
    </location>
</feature>
<feature type="signal peptide" evidence="1">
    <location>
        <begin position="1"/>
        <end position="21"/>
    </location>
</feature>
<accession>A0A6A5T9M3</accession>
<sequence>MQFKNLALVVSVAALSTTALAEFVILTSLPTPTNLAVLTDIDSYVSSLQNFITSKLGAELTASSALYAAASAQSALASFVATASYDIDSQVTEVGALETFTSTPAWYMALPSDVKSYYDKNNAEVQSLLNEAVNGENATTTAASASGTGSAAGASATGSAAGAKPTGAAMGKVVGVVGAGVAAAFAGVMAL</sequence>
<keyword evidence="1" id="KW-0732">Signal</keyword>
<evidence type="ECO:0000313" key="3">
    <source>
        <dbReference type="Proteomes" id="UP000800038"/>
    </source>
</evidence>
<dbReference type="OrthoDB" id="5419608at2759"/>
<name>A0A6A5T9M3_9PLEO</name>
<keyword evidence="3" id="KW-1185">Reference proteome</keyword>
<proteinExistence type="predicted"/>
<dbReference type="Proteomes" id="UP000800038">
    <property type="component" value="Unassembled WGS sequence"/>
</dbReference>
<evidence type="ECO:0000256" key="1">
    <source>
        <dbReference type="SAM" id="SignalP"/>
    </source>
</evidence>
<dbReference type="EMBL" id="ML975998">
    <property type="protein sequence ID" value="KAF1947446.1"/>
    <property type="molecule type" value="Genomic_DNA"/>
</dbReference>
<reference evidence="2" key="1">
    <citation type="journal article" date="2020" name="Stud. Mycol.">
        <title>101 Dothideomycetes genomes: a test case for predicting lifestyles and emergence of pathogens.</title>
        <authorList>
            <person name="Haridas S."/>
            <person name="Albert R."/>
            <person name="Binder M."/>
            <person name="Bloem J."/>
            <person name="Labutti K."/>
            <person name="Salamov A."/>
            <person name="Andreopoulos B."/>
            <person name="Baker S."/>
            <person name="Barry K."/>
            <person name="Bills G."/>
            <person name="Bluhm B."/>
            <person name="Cannon C."/>
            <person name="Castanera R."/>
            <person name="Culley D."/>
            <person name="Daum C."/>
            <person name="Ezra D."/>
            <person name="Gonzalez J."/>
            <person name="Henrissat B."/>
            <person name="Kuo A."/>
            <person name="Liang C."/>
            <person name="Lipzen A."/>
            <person name="Lutzoni F."/>
            <person name="Magnuson J."/>
            <person name="Mondo S."/>
            <person name="Nolan M."/>
            <person name="Ohm R."/>
            <person name="Pangilinan J."/>
            <person name="Park H.-J."/>
            <person name="Ramirez L."/>
            <person name="Alfaro M."/>
            <person name="Sun H."/>
            <person name="Tritt A."/>
            <person name="Yoshinaga Y."/>
            <person name="Zwiers L.-H."/>
            <person name="Turgeon B."/>
            <person name="Goodwin S."/>
            <person name="Spatafora J."/>
            <person name="Crous P."/>
            <person name="Grigoriev I."/>
        </authorList>
    </citation>
    <scope>NUCLEOTIDE SEQUENCE</scope>
    <source>
        <strain evidence="2">CBS 161.51</strain>
    </source>
</reference>
<evidence type="ECO:0000313" key="2">
    <source>
        <dbReference type="EMBL" id="KAF1947446.1"/>
    </source>
</evidence>
<protein>
    <submittedName>
        <fullName evidence="2">Uncharacterized protein</fullName>
    </submittedName>
</protein>
<dbReference type="AlphaFoldDB" id="A0A6A5T9M3"/>
<organism evidence="2 3">
    <name type="scientific">Clathrospora elynae</name>
    <dbReference type="NCBI Taxonomy" id="706981"/>
    <lineage>
        <taxon>Eukaryota</taxon>
        <taxon>Fungi</taxon>
        <taxon>Dikarya</taxon>
        <taxon>Ascomycota</taxon>
        <taxon>Pezizomycotina</taxon>
        <taxon>Dothideomycetes</taxon>
        <taxon>Pleosporomycetidae</taxon>
        <taxon>Pleosporales</taxon>
        <taxon>Diademaceae</taxon>
        <taxon>Clathrospora</taxon>
    </lineage>
</organism>